<evidence type="ECO:0000256" key="5">
    <source>
        <dbReference type="ARBA" id="ARBA00022692"/>
    </source>
</evidence>
<organism evidence="11 12">
    <name type="scientific">Sphaerulina musiva (strain SO2202)</name>
    <name type="common">Poplar stem canker fungus</name>
    <name type="synonym">Septoria musiva</name>
    <dbReference type="NCBI Taxonomy" id="692275"/>
    <lineage>
        <taxon>Eukaryota</taxon>
        <taxon>Fungi</taxon>
        <taxon>Dikarya</taxon>
        <taxon>Ascomycota</taxon>
        <taxon>Pezizomycotina</taxon>
        <taxon>Dothideomycetes</taxon>
        <taxon>Dothideomycetidae</taxon>
        <taxon>Mycosphaerellales</taxon>
        <taxon>Mycosphaerellaceae</taxon>
        <taxon>Sphaerulina</taxon>
    </lineage>
</organism>
<evidence type="ECO:0000256" key="6">
    <source>
        <dbReference type="ARBA" id="ARBA00022989"/>
    </source>
</evidence>
<keyword evidence="7 8" id="KW-0472">Membrane</keyword>
<feature type="transmembrane region" description="Helical" evidence="10">
    <location>
        <begin position="105"/>
        <end position="131"/>
    </location>
</feature>
<comment type="subcellular location">
    <subcellularLocation>
        <location evidence="1">Membrane</location>
        <topology evidence="1">Multi-pass membrane protein</topology>
    </subcellularLocation>
</comment>
<dbReference type="PIRSF" id="PIRSF002744">
    <property type="entry name" value="Pur-cyt_permease"/>
    <property type="match status" value="1"/>
</dbReference>
<dbReference type="OrthoDB" id="5428495at2759"/>
<feature type="transmembrane region" description="Helical" evidence="10">
    <location>
        <begin position="137"/>
        <end position="158"/>
    </location>
</feature>
<evidence type="ECO:0000256" key="4">
    <source>
        <dbReference type="ARBA" id="ARBA00022553"/>
    </source>
</evidence>
<sequence>MLSSPLHLQHDVLELLTNGIDDRQRCEDVEKSLHPQTSHTPVSPTTGEEEEEEETPLGPAGNSVTTWFKSFERTLLRCNIEARGIQRVPPEDRHDLSRHGVTQILLIWISINLEAVVIALGFLGPVVYYLPFLDSCLLAVFGSILGAAPAAYIATFGPRSGNRTMILTRFITGWYPSKLIVVLTLIILMGYILIDAVLGGQILSAVADGNLSVIVGIVIVCVITWLVSTFGYTLFHQYERYAWLPQLIVISILVGVAGPKFDLYGNPSAGLSRNVIAGNRLSFFSLCLASQITYAEVAADFFVYYPVHTSRTKVFISTLAGLTLSSTFAFVVGVGLGSGTFTNPEWAAAYEVSQGALLVEAFKPLGSFGSFCSVVLALSLVGNMVPPSYASGIDFQALGRVWERIPRLFWNSIALVIPMICAIAGRAHLAEIFTNFLALMGYWVSIWIAIILEEHLIFRKWMGRGWQWEDWNDRTKLPLGIAALIAFLVGWAGSILCMAQVWYVGPLAALISEYGGDMGNYVGFAWAGLVFPPLRWLEWRRFGR</sequence>
<dbReference type="GeneID" id="27906736"/>
<dbReference type="InterPro" id="IPR001248">
    <property type="entry name" value="Pur-cyt_permease"/>
</dbReference>
<dbReference type="AlphaFoldDB" id="M3D7Q3"/>
<feature type="transmembrane region" description="Helical" evidence="10">
    <location>
        <begin position="314"/>
        <end position="336"/>
    </location>
</feature>
<feature type="transmembrane region" description="Helical" evidence="10">
    <location>
        <begin position="242"/>
        <end position="261"/>
    </location>
</feature>
<dbReference type="InterPro" id="IPR026030">
    <property type="entry name" value="Pur-cyt_permease_Fcy2/21/22"/>
</dbReference>
<feature type="compositionally biased region" description="Polar residues" evidence="9">
    <location>
        <begin position="34"/>
        <end position="46"/>
    </location>
</feature>
<keyword evidence="6 10" id="KW-1133">Transmembrane helix</keyword>
<comment type="similarity">
    <text evidence="2 8">Belongs to the purine-cytosine permease (2.A.39) family.</text>
</comment>
<evidence type="ECO:0000256" key="8">
    <source>
        <dbReference type="PIRNR" id="PIRNR002744"/>
    </source>
</evidence>
<accession>M3D7Q3</accession>
<dbReference type="PANTHER" id="PTHR31806:SF8">
    <property type="entry name" value="TRANSPORTER, PUTATIVE (AFU_ORTHOLOGUE AFUA_2G03000)-RELATED"/>
    <property type="match status" value="1"/>
</dbReference>
<dbReference type="eggNOG" id="ENOG502QR29">
    <property type="taxonomic scope" value="Eukaryota"/>
</dbReference>
<dbReference type="GO" id="GO:0005886">
    <property type="term" value="C:plasma membrane"/>
    <property type="evidence" value="ECO:0007669"/>
    <property type="project" value="TreeGrafter"/>
</dbReference>
<proteinExistence type="inferred from homology"/>
<dbReference type="GO" id="GO:0015851">
    <property type="term" value="P:nucleobase transport"/>
    <property type="evidence" value="ECO:0007669"/>
    <property type="project" value="UniProtKB-ARBA"/>
</dbReference>
<evidence type="ECO:0000256" key="3">
    <source>
        <dbReference type="ARBA" id="ARBA00022448"/>
    </source>
</evidence>
<dbReference type="RefSeq" id="XP_016762336.1">
    <property type="nucleotide sequence ID" value="XM_016909599.1"/>
</dbReference>
<evidence type="ECO:0000313" key="11">
    <source>
        <dbReference type="EMBL" id="EMF14215.1"/>
    </source>
</evidence>
<feature type="transmembrane region" description="Helical" evidence="10">
    <location>
        <begin position="479"/>
        <end position="503"/>
    </location>
</feature>
<dbReference type="GO" id="GO:0000329">
    <property type="term" value="C:fungal-type vacuole membrane"/>
    <property type="evidence" value="ECO:0007669"/>
    <property type="project" value="TreeGrafter"/>
</dbReference>
<evidence type="ECO:0000313" key="12">
    <source>
        <dbReference type="Proteomes" id="UP000016931"/>
    </source>
</evidence>
<evidence type="ECO:0000256" key="7">
    <source>
        <dbReference type="ARBA" id="ARBA00023136"/>
    </source>
</evidence>
<keyword evidence="5 10" id="KW-0812">Transmembrane</keyword>
<keyword evidence="4" id="KW-0597">Phosphoprotein</keyword>
<feature type="region of interest" description="Disordered" evidence="9">
    <location>
        <begin position="29"/>
        <end position="64"/>
    </location>
</feature>
<gene>
    <name evidence="11" type="ORF">SEPMUDRAFT_62386</name>
</gene>
<evidence type="ECO:0000256" key="2">
    <source>
        <dbReference type="ARBA" id="ARBA00008974"/>
    </source>
</evidence>
<dbReference type="Pfam" id="PF02133">
    <property type="entry name" value="Transp_cyt_pur"/>
    <property type="match status" value="1"/>
</dbReference>
<reference evidence="11 12" key="1">
    <citation type="journal article" date="2012" name="PLoS Pathog.">
        <title>Diverse lifestyles and strategies of plant pathogenesis encoded in the genomes of eighteen Dothideomycetes fungi.</title>
        <authorList>
            <person name="Ohm R.A."/>
            <person name="Feau N."/>
            <person name="Henrissat B."/>
            <person name="Schoch C.L."/>
            <person name="Horwitz B.A."/>
            <person name="Barry K.W."/>
            <person name="Condon B.J."/>
            <person name="Copeland A.C."/>
            <person name="Dhillon B."/>
            <person name="Glaser F."/>
            <person name="Hesse C.N."/>
            <person name="Kosti I."/>
            <person name="LaButti K."/>
            <person name="Lindquist E.A."/>
            <person name="Lucas S."/>
            <person name="Salamov A.A."/>
            <person name="Bradshaw R.E."/>
            <person name="Ciuffetti L."/>
            <person name="Hamelin R.C."/>
            <person name="Kema G.H.J."/>
            <person name="Lawrence C."/>
            <person name="Scott J.A."/>
            <person name="Spatafora J.W."/>
            <person name="Turgeon B.G."/>
            <person name="de Wit P.J.G.M."/>
            <person name="Zhong S."/>
            <person name="Goodwin S.B."/>
            <person name="Grigoriev I.V."/>
        </authorList>
    </citation>
    <scope>NUCLEOTIDE SEQUENCE [LARGE SCALE GENOMIC DNA]</scope>
    <source>
        <strain evidence="11 12">SO2202</strain>
    </source>
</reference>
<feature type="transmembrane region" description="Helical" evidence="10">
    <location>
        <begin position="368"/>
        <end position="387"/>
    </location>
</feature>
<dbReference type="Proteomes" id="UP000016931">
    <property type="component" value="Unassembled WGS sequence"/>
</dbReference>
<feature type="transmembrane region" description="Helical" evidence="10">
    <location>
        <begin position="211"/>
        <end position="235"/>
    </location>
</feature>
<dbReference type="PANTHER" id="PTHR31806">
    <property type="entry name" value="PURINE-CYTOSINE PERMEASE FCY2-RELATED"/>
    <property type="match status" value="1"/>
</dbReference>
<dbReference type="GO" id="GO:0022857">
    <property type="term" value="F:transmembrane transporter activity"/>
    <property type="evidence" value="ECO:0007669"/>
    <property type="project" value="InterPro"/>
</dbReference>
<evidence type="ECO:0000256" key="10">
    <source>
        <dbReference type="SAM" id="Phobius"/>
    </source>
</evidence>
<dbReference type="EMBL" id="KB456262">
    <property type="protein sequence ID" value="EMF14215.1"/>
    <property type="molecule type" value="Genomic_DNA"/>
</dbReference>
<keyword evidence="12" id="KW-1185">Reference proteome</keyword>
<dbReference type="Gene3D" id="1.10.4160.10">
    <property type="entry name" value="Hydantoin permease"/>
    <property type="match status" value="1"/>
</dbReference>
<dbReference type="STRING" id="692275.M3D7Q3"/>
<evidence type="ECO:0000256" key="1">
    <source>
        <dbReference type="ARBA" id="ARBA00004141"/>
    </source>
</evidence>
<dbReference type="OMA" id="AFGRYSM"/>
<name>M3D7Q3_SPHMS</name>
<evidence type="ECO:0000256" key="9">
    <source>
        <dbReference type="SAM" id="MobiDB-lite"/>
    </source>
</evidence>
<feature type="transmembrane region" description="Helical" evidence="10">
    <location>
        <begin position="436"/>
        <end position="458"/>
    </location>
</feature>
<feature type="transmembrane region" description="Helical" evidence="10">
    <location>
        <begin position="179"/>
        <end position="199"/>
    </location>
</feature>
<keyword evidence="3 8" id="KW-0813">Transport</keyword>
<dbReference type="HOGENOM" id="CLU_026016_2_1_1"/>
<protein>
    <submittedName>
        <fullName evidence="11">Purine-cytosine permease FCY21</fullName>
    </submittedName>
</protein>
<feature type="transmembrane region" description="Helical" evidence="10">
    <location>
        <begin position="408"/>
        <end position="430"/>
    </location>
</feature>
<feature type="transmembrane region" description="Helical" evidence="10">
    <location>
        <begin position="281"/>
        <end position="307"/>
    </location>
</feature>
<feature type="transmembrane region" description="Helical" evidence="10">
    <location>
        <begin position="518"/>
        <end position="537"/>
    </location>
</feature>
<dbReference type="FunFam" id="1.10.4160.10:FF:000002">
    <property type="entry name" value="Purine-cytosine permease fcyB"/>
    <property type="match status" value="1"/>
</dbReference>